<gene>
    <name evidence="1" type="ORF">KIN20_000846</name>
</gene>
<evidence type="ECO:0000313" key="2">
    <source>
        <dbReference type="Proteomes" id="UP001196413"/>
    </source>
</evidence>
<proteinExistence type="predicted"/>
<name>A0AAD5ML98_PARTN</name>
<dbReference type="AlphaFoldDB" id="A0AAD5ML98"/>
<accession>A0AAD5ML98</accession>
<dbReference type="Proteomes" id="UP001196413">
    <property type="component" value="Unassembled WGS sequence"/>
</dbReference>
<sequence>MDGMNCRVHSMRIHQSPRTTTNTYMDIGCNTAKRTKKVMRPARPRCDHVIQIDRFQSYLMSAINLVKCQAQTITVENAYQKRNIARS</sequence>
<keyword evidence="2" id="KW-1185">Reference proteome</keyword>
<reference evidence="1" key="1">
    <citation type="submission" date="2021-06" db="EMBL/GenBank/DDBJ databases">
        <title>Parelaphostrongylus tenuis whole genome reference sequence.</title>
        <authorList>
            <person name="Garwood T.J."/>
            <person name="Larsen P.A."/>
            <person name="Fountain-Jones N.M."/>
            <person name="Garbe J.R."/>
            <person name="Macchietto M.G."/>
            <person name="Kania S.A."/>
            <person name="Gerhold R.W."/>
            <person name="Richards J.E."/>
            <person name="Wolf T.M."/>
        </authorList>
    </citation>
    <scope>NUCLEOTIDE SEQUENCE</scope>
    <source>
        <strain evidence="1">MNPRO001-30</strain>
        <tissue evidence="1">Meninges</tissue>
    </source>
</reference>
<protein>
    <submittedName>
        <fullName evidence="1">Uncharacterized protein</fullName>
    </submittedName>
</protein>
<evidence type="ECO:0000313" key="1">
    <source>
        <dbReference type="EMBL" id="KAJ1346139.1"/>
    </source>
</evidence>
<comment type="caution">
    <text evidence="1">The sequence shown here is derived from an EMBL/GenBank/DDBJ whole genome shotgun (WGS) entry which is preliminary data.</text>
</comment>
<dbReference type="EMBL" id="JAHQIW010000118">
    <property type="protein sequence ID" value="KAJ1346139.1"/>
    <property type="molecule type" value="Genomic_DNA"/>
</dbReference>
<organism evidence="1 2">
    <name type="scientific">Parelaphostrongylus tenuis</name>
    <name type="common">Meningeal worm</name>
    <dbReference type="NCBI Taxonomy" id="148309"/>
    <lineage>
        <taxon>Eukaryota</taxon>
        <taxon>Metazoa</taxon>
        <taxon>Ecdysozoa</taxon>
        <taxon>Nematoda</taxon>
        <taxon>Chromadorea</taxon>
        <taxon>Rhabditida</taxon>
        <taxon>Rhabditina</taxon>
        <taxon>Rhabditomorpha</taxon>
        <taxon>Strongyloidea</taxon>
        <taxon>Metastrongylidae</taxon>
        <taxon>Parelaphostrongylus</taxon>
    </lineage>
</organism>